<dbReference type="PANTHER" id="PTHR15020:SF50">
    <property type="entry name" value="UPF0659 PROTEIN YMR090W"/>
    <property type="match status" value="1"/>
</dbReference>
<proteinExistence type="predicted"/>
<name>A0A383CLI6_9ZZZZ</name>
<feature type="domain" description="NAD(P)-binding" evidence="1">
    <location>
        <begin position="4"/>
        <end position="105"/>
    </location>
</feature>
<gene>
    <name evidence="2" type="ORF">METZ01_LOCUS486110</name>
</gene>
<dbReference type="EMBL" id="UINC01209994">
    <property type="protein sequence ID" value="SVE33256.1"/>
    <property type="molecule type" value="Genomic_DNA"/>
</dbReference>
<protein>
    <recommendedName>
        <fullName evidence="1">NAD(P)-binding domain-containing protein</fullName>
    </recommendedName>
</protein>
<dbReference type="AlphaFoldDB" id="A0A383CLI6"/>
<reference evidence="2" key="1">
    <citation type="submission" date="2018-05" db="EMBL/GenBank/DDBJ databases">
        <authorList>
            <person name="Lanie J.A."/>
            <person name="Ng W.-L."/>
            <person name="Kazmierczak K.M."/>
            <person name="Andrzejewski T.M."/>
            <person name="Davidsen T.M."/>
            <person name="Wayne K.J."/>
            <person name="Tettelin H."/>
            <person name="Glass J.I."/>
            <person name="Rusch D."/>
            <person name="Podicherti R."/>
            <person name="Tsui H.-C.T."/>
            <person name="Winkler M.E."/>
        </authorList>
    </citation>
    <scope>NUCLEOTIDE SEQUENCE</scope>
</reference>
<sequence length="139" mass="15179">IDVDQSAAMRLIDDCAKAGVRRFVMVSAIGADPESESDRIRHYLRAKGIADNHLRTSGLDYVILQPGRLQDEPGTGRIEVAEDLERHETIAREDVADAIIECLRNYLTIGKTIRMVSGELKIKDAIAELVGGGDLPPVA</sequence>
<accession>A0A383CLI6</accession>
<dbReference type="InterPro" id="IPR016040">
    <property type="entry name" value="NAD(P)-bd_dom"/>
</dbReference>
<dbReference type="Gene3D" id="3.40.50.720">
    <property type="entry name" value="NAD(P)-binding Rossmann-like Domain"/>
    <property type="match status" value="1"/>
</dbReference>
<dbReference type="InterPro" id="IPR036291">
    <property type="entry name" value="NAD(P)-bd_dom_sf"/>
</dbReference>
<evidence type="ECO:0000313" key="2">
    <source>
        <dbReference type="EMBL" id="SVE33256.1"/>
    </source>
</evidence>
<evidence type="ECO:0000259" key="1">
    <source>
        <dbReference type="Pfam" id="PF13460"/>
    </source>
</evidence>
<dbReference type="Pfam" id="PF13460">
    <property type="entry name" value="NAD_binding_10"/>
    <property type="match status" value="1"/>
</dbReference>
<dbReference type="PANTHER" id="PTHR15020">
    <property type="entry name" value="FLAVIN REDUCTASE-RELATED"/>
    <property type="match status" value="1"/>
</dbReference>
<organism evidence="2">
    <name type="scientific">marine metagenome</name>
    <dbReference type="NCBI Taxonomy" id="408172"/>
    <lineage>
        <taxon>unclassified sequences</taxon>
        <taxon>metagenomes</taxon>
        <taxon>ecological metagenomes</taxon>
    </lineage>
</organism>
<feature type="non-terminal residue" evidence="2">
    <location>
        <position position="1"/>
    </location>
</feature>
<dbReference type="SUPFAM" id="SSF51735">
    <property type="entry name" value="NAD(P)-binding Rossmann-fold domains"/>
    <property type="match status" value="1"/>
</dbReference>